<comment type="catalytic activity">
    <reaction evidence="13 14">
        <text>sn-glycerol 3-phosphate + an acyl-CoA = a 1-acyl-sn-glycero-3-phosphate + CoA</text>
        <dbReference type="Rhea" id="RHEA:15325"/>
        <dbReference type="ChEBI" id="CHEBI:57287"/>
        <dbReference type="ChEBI" id="CHEBI:57597"/>
        <dbReference type="ChEBI" id="CHEBI:57970"/>
        <dbReference type="ChEBI" id="CHEBI:58342"/>
        <dbReference type="EC" id="2.3.1.15"/>
    </reaction>
</comment>
<dbReference type="OrthoDB" id="335193at2"/>
<dbReference type="RefSeq" id="WP_034614806.1">
    <property type="nucleotide sequence ID" value="NZ_JSUM01000010.1"/>
</dbReference>
<keyword evidence="11 14" id="KW-1208">Phospholipid metabolism</keyword>
<evidence type="ECO:0000256" key="7">
    <source>
        <dbReference type="ARBA" id="ARBA00022475"/>
    </source>
</evidence>
<evidence type="ECO:0000256" key="9">
    <source>
        <dbReference type="ARBA" id="ARBA00023136"/>
    </source>
</evidence>
<dbReference type="EC" id="2.3.1.15" evidence="5 14"/>
<name>A0A0A3AM14_9PAST</name>
<reference evidence="16 17" key="1">
    <citation type="submission" date="2014-11" db="EMBL/GenBank/DDBJ databases">
        <title>Draft genome sequence of Chelonobacter oris 1662T, associated with respiratory disease in Hermann's Tortoises.</title>
        <authorList>
            <person name="Kudirkiene E."/>
            <person name="Hansen M.J."/>
            <person name="Bojesen A.M."/>
        </authorList>
    </citation>
    <scope>NUCLEOTIDE SEQUENCE [LARGE SCALE GENOMIC DNA]</scope>
    <source>
        <strain evidence="16 17">1662</strain>
    </source>
</reference>
<evidence type="ECO:0000256" key="2">
    <source>
        <dbReference type="ARBA" id="ARBA00004765"/>
    </source>
</evidence>
<dbReference type="Pfam" id="PF01553">
    <property type="entry name" value="Acyltransferase"/>
    <property type="match status" value="1"/>
</dbReference>
<evidence type="ECO:0000256" key="5">
    <source>
        <dbReference type="ARBA" id="ARBA00013113"/>
    </source>
</evidence>
<feature type="domain" description="Phospholipid/glycerol acyltransferase" evidence="15">
    <location>
        <begin position="298"/>
        <end position="425"/>
    </location>
</feature>
<evidence type="ECO:0000256" key="6">
    <source>
        <dbReference type="ARBA" id="ARBA00013432"/>
    </source>
</evidence>
<evidence type="ECO:0000256" key="14">
    <source>
        <dbReference type="HAMAP-Rule" id="MF_00393"/>
    </source>
</evidence>
<comment type="pathway">
    <text evidence="3">Lipid metabolism.</text>
</comment>
<dbReference type="EMBL" id="JSUM01000010">
    <property type="protein sequence ID" value="KGQ70376.1"/>
    <property type="molecule type" value="Genomic_DNA"/>
</dbReference>
<comment type="pathway">
    <text evidence="2 14">Phospholipid metabolism; CDP-diacylglycerol biosynthesis; CDP-diacylglycerol from sn-glycerol 3-phosphate: step 1/3.</text>
</comment>
<dbReference type="InterPro" id="IPR045520">
    <property type="entry name" value="GPAT/DHAPAT_C"/>
</dbReference>
<evidence type="ECO:0000313" key="16">
    <source>
        <dbReference type="EMBL" id="KGQ70376.1"/>
    </source>
</evidence>
<dbReference type="STRING" id="505317.OA57_05845"/>
<dbReference type="NCBIfam" id="TIGR03703">
    <property type="entry name" value="plsB"/>
    <property type="match status" value="1"/>
</dbReference>
<dbReference type="GO" id="GO:0005886">
    <property type="term" value="C:plasma membrane"/>
    <property type="evidence" value="ECO:0007669"/>
    <property type="project" value="UniProtKB-SubCell"/>
</dbReference>
<dbReference type="SMART" id="SM00563">
    <property type="entry name" value="PlsC"/>
    <property type="match status" value="1"/>
</dbReference>
<evidence type="ECO:0000256" key="10">
    <source>
        <dbReference type="ARBA" id="ARBA00023209"/>
    </source>
</evidence>
<evidence type="ECO:0000256" key="8">
    <source>
        <dbReference type="ARBA" id="ARBA00022679"/>
    </source>
</evidence>
<dbReference type="InterPro" id="IPR041728">
    <property type="entry name" value="GPAT/DHAPAT_LPLAT"/>
</dbReference>
<comment type="similarity">
    <text evidence="4 14">Belongs to the GPAT/DAPAT family.</text>
</comment>
<dbReference type="UniPathway" id="UPA00557">
    <property type="reaction ID" value="UER00612"/>
</dbReference>
<evidence type="ECO:0000256" key="11">
    <source>
        <dbReference type="ARBA" id="ARBA00023264"/>
    </source>
</evidence>
<dbReference type="NCBIfam" id="NF003441">
    <property type="entry name" value="PRK04974.1"/>
    <property type="match status" value="1"/>
</dbReference>
<dbReference type="PIRSF" id="PIRSF500064">
    <property type="entry name" value="GPAT"/>
    <property type="match status" value="1"/>
</dbReference>
<dbReference type="PANTHER" id="PTHR12563">
    <property type="entry name" value="GLYCEROL-3-PHOSPHATE ACYLTRANSFERASE"/>
    <property type="match status" value="1"/>
</dbReference>
<comment type="caution">
    <text evidence="16">The sequence shown here is derived from an EMBL/GenBank/DDBJ whole genome shotgun (WGS) entry which is preliminary data.</text>
</comment>
<evidence type="ECO:0000256" key="12">
    <source>
        <dbReference type="ARBA" id="ARBA00023315"/>
    </source>
</evidence>
<dbReference type="Pfam" id="PF19277">
    <property type="entry name" value="GPAT_C"/>
    <property type="match status" value="1"/>
</dbReference>
<dbReference type="PIRSF" id="PIRSF000437">
    <property type="entry name" value="GPAT_DHAPAT"/>
    <property type="match status" value="1"/>
</dbReference>
<dbReference type="AlphaFoldDB" id="A0A0A3AM14"/>
<keyword evidence="12 14" id="KW-0012">Acyltransferase</keyword>
<dbReference type="GO" id="GO:0016024">
    <property type="term" value="P:CDP-diacylglycerol biosynthetic process"/>
    <property type="evidence" value="ECO:0007669"/>
    <property type="project" value="UniProtKB-UniRule"/>
</dbReference>
<organism evidence="16 17">
    <name type="scientific">Chelonobacter oris</name>
    <dbReference type="NCBI Taxonomy" id="505317"/>
    <lineage>
        <taxon>Bacteria</taxon>
        <taxon>Pseudomonadati</taxon>
        <taxon>Pseudomonadota</taxon>
        <taxon>Gammaproteobacteria</taxon>
        <taxon>Pasteurellales</taxon>
        <taxon>Pasteurellaceae</taxon>
        <taxon>Chelonobacter</taxon>
    </lineage>
</organism>
<evidence type="ECO:0000259" key="15">
    <source>
        <dbReference type="SMART" id="SM00563"/>
    </source>
</evidence>
<keyword evidence="14" id="KW-0444">Lipid biosynthesis</keyword>
<comment type="subcellular location">
    <subcellularLocation>
        <location evidence="1 14">Cell membrane</location>
        <topology evidence="1 14">Peripheral membrane protein</topology>
        <orientation evidence="1 14">Cytoplasmic side</orientation>
    </subcellularLocation>
</comment>
<dbReference type="InterPro" id="IPR028354">
    <property type="entry name" value="GPAT_PlsB"/>
</dbReference>
<dbReference type="GO" id="GO:0006631">
    <property type="term" value="P:fatty acid metabolic process"/>
    <property type="evidence" value="ECO:0007669"/>
    <property type="project" value="TreeGrafter"/>
</dbReference>
<protein>
    <recommendedName>
        <fullName evidence="6 14">Glycerol-3-phosphate acyltransferase</fullName>
        <shortName evidence="14">GPAT</shortName>
        <ecNumber evidence="5 14">2.3.1.15</ecNumber>
    </recommendedName>
</protein>
<evidence type="ECO:0000256" key="13">
    <source>
        <dbReference type="ARBA" id="ARBA00048427"/>
    </source>
</evidence>
<dbReference type="HAMAP" id="MF_00393">
    <property type="entry name" value="Glyc3P_acyltrans"/>
    <property type="match status" value="1"/>
</dbReference>
<comment type="domain">
    <text evidence="14">The HXXXXD motif is essential for acyltransferase activity and may constitute the binding site for the phosphate moiety of the glycerol-3-phosphate.</text>
</comment>
<evidence type="ECO:0000256" key="1">
    <source>
        <dbReference type="ARBA" id="ARBA00004413"/>
    </source>
</evidence>
<evidence type="ECO:0000256" key="3">
    <source>
        <dbReference type="ARBA" id="ARBA00005189"/>
    </source>
</evidence>
<keyword evidence="17" id="KW-1185">Reference proteome</keyword>
<dbReference type="Proteomes" id="UP000030380">
    <property type="component" value="Unassembled WGS sequence"/>
</dbReference>
<accession>A0A0A3AM14</accession>
<evidence type="ECO:0000313" key="17">
    <source>
        <dbReference type="Proteomes" id="UP000030380"/>
    </source>
</evidence>
<keyword evidence="9 14" id="KW-0472">Membrane</keyword>
<dbReference type="InterPro" id="IPR002123">
    <property type="entry name" value="Plipid/glycerol_acylTrfase"/>
</dbReference>
<keyword evidence="10 14" id="KW-0594">Phospholipid biosynthesis</keyword>
<dbReference type="CDD" id="cd07993">
    <property type="entry name" value="LPLAT_DHAPAT-like"/>
    <property type="match status" value="1"/>
</dbReference>
<keyword evidence="7 14" id="KW-1003">Cell membrane</keyword>
<dbReference type="InterPro" id="IPR022284">
    <property type="entry name" value="GPAT/DHAPAT"/>
</dbReference>
<dbReference type="GO" id="GO:0004366">
    <property type="term" value="F:glycerol-3-phosphate O-acyltransferase activity"/>
    <property type="evidence" value="ECO:0007669"/>
    <property type="project" value="UniProtKB-UniRule"/>
</dbReference>
<feature type="short sequence motif" description="HXXXXD motif" evidence="14">
    <location>
        <begin position="303"/>
        <end position="308"/>
    </location>
</feature>
<dbReference type="PANTHER" id="PTHR12563:SF17">
    <property type="entry name" value="DIHYDROXYACETONE PHOSPHATE ACYLTRANSFERASE"/>
    <property type="match status" value="1"/>
</dbReference>
<keyword evidence="8 14" id="KW-0808">Transferase</keyword>
<dbReference type="SUPFAM" id="SSF69593">
    <property type="entry name" value="Glycerol-3-phosphate (1)-acyltransferase"/>
    <property type="match status" value="1"/>
</dbReference>
<keyword evidence="14" id="KW-0443">Lipid metabolism</keyword>
<sequence>MSIFLDTYRKALDFMLSLLVKSNPIPSDPVNELELDRQKCFLYLLPYTSQTDLLILRRHCLQLGLPDPLARNKINGDSLPRFVFLDRGRRFFKSNQLTENTRALFSKYFELHRSHSELDVQLVPVSVLWGRSPGHEKKLPHLRFLGRLQKLWAIAWFGRDNFVRFSKAVSLRDMANLKGSDDDIALKLTRVAKIHFSKQRTSATGPRLPNRQAMFRQILQSSAVQEAIADEAKSKKIDHDKATANAEAMLNEIAANVSHESLRLADRFLRWLWNKLYRGIDVKNGDRVRKLAIEGHEIVYIPCHRSHIDYLLLSYILYHQGLVPPHIAAGINLNFWPVGGRFRRWGAFFIRRTFSGNRLYSTVFRQYLSELFRRGYAVEFFIEGGRSRTGRLLAPKTGMLSMTLQALLEGHTRPISLVPVYIGYEHVLEVDTYAKELRGAAKEKENAGLVLRVIKKLRNMGKGYVNFGEPITLNTYLNQHYPNWKESEGEESKAWLGGAVDKLAVQVMRNINKAAAINAMNLIGTVLLASRQRALAREQLLSQLSIYQQLLNNVAYSRDVIVPQESPQAMLEHVLSLDKVGIIQEKDSFGEIIRLERSSAVLMTYYRNNIQHLFVLPSLIASIVIHHEAIQQSLLIDAVQKIYPFLKSELFLDIDENRLKPWIKQILAELQRQALINLHDEMVGINKRNIRSLQLLSAGIREIIQRYYITLNFLQAEPTISRSNLEKESQSVAQRLSVLHGINAPEFFDKAVFSTFIASLKENGYFTEQGGADSAKVEELAASLKALLSSEVYMTISSSVESAVEKNKPE</sequence>
<evidence type="ECO:0000256" key="4">
    <source>
        <dbReference type="ARBA" id="ARBA00007937"/>
    </source>
</evidence>
<proteinExistence type="inferred from homology"/>
<gene>
    <name evidence="14" type="primary">plsB</name>
    <name evidence="16" type="ORF">OA57_05845</name>
</gene>